<keyword evidence="1 3" id="KW-0479">Metal-binding</keyword>
<dbReference type="GO" id="GO:0046872">
    <property type="term" value="F:metal ion binding"/>
    <property type="evidence" value="ECO:0007669"/>
    <property type="project" value="UniProtKB-KW"/>
</dbReference>
<reference evidence="4" key="1">
    <citation type="journal article" date="2021" name="PeerJ">
        <title>Extensive microbial diversity within the chicken gut microbiome revealed by metagenomics and culture.</title>
        <authorList>
            <person name="Gilroy R."/>
            <person name="Ravi A."/>
            <person name="Getino M."/>
            <person name="Pursley I."/>
            <person name="Horton D.L."/>
            <person name="Alikhan N.F."/>
            <person name="Baker D."/>
            <person name="Gharbi K."/>
            <person name="Hall N."/>
            <person name="Watson M."/>
            <person name="Adriaenssens E.M."/>
            <person name="Foster-Nyarko E."/>
            <person name="Jarju S."/>
            <person name="Secka A."/>
            <person name="Antonio M."/>
            <person name="Oren A."/>
            <person name="Chaudhuri R.R."/>
            <person name="La Ragione R."/>
            <person name="Hildebrand F."/>
            <person name="Pallen M.J."/>
        </authorList>
    </citation>
    <scope>NUCLEOTIDE SEQUENCE</scope>
    <source>
        <strain evidence="4">CHK185-5351</strain>
    </source>
</reference>
<dbReference type="EMBL" id="DWWU01000012">
    <property type="protein sequence ID" value="HJC14756.1"/>
    <property type="molecule type" value="Genomic_DNA"/>
</dbReference>
<keyword evidence="2 4" id="KW-0378">Hydrolase</keyword>
<sequence length="264" mass="30211">MIFETHAHYDDEKFDGDREELLNSMEAHGIGRIINVCADLESLDKTRELMEAYPFIYGAAGIHPDEVGGMNEAVVDKIRELCRLEKTVAVGEIGLDYYWNREDHQAQRYWFERQLELAREEKLPVIIHSRDAAADTLQVMKDCRAGEIGGVLHCFSYSKEMAREYLNMGLYLGIGGVITFKNGRKLREVVEYAPLERLLLETDSPYLAPEPYRGRRNSSLNLPLVVQQIAEIKRLSPEEVTRKTEENAVRLFLKDASGPLQSDF</sequence>
<dbReference type="Proteomes" id="UP000823849">
    <property type="component" value="Unassembled WGS sequence"/>
</dbReference>
<evidence type="ECO:0000256" key="2">
    <source>
        <dbReference type="ARBA" id="ARBA00022801"/>
    </source>
</evidence>
<accession>A0A9D2SLA7</accession>
<dbReference type="InterPro" id="IPR015991">
    <property type="entry name" value="TatD/YcfH-like"/>
</dbReference>
<feature type="binding site" evidence="3">
    <location>
        <position position="203"/>
    </location>
    <ligand>
        <name>a divalent metal cation</name>
        <dbReference type="ChEBI" id="CHEBI:60240"/>
        <label>1</label>
    </ligand>
</feature>
<dbReference type="Gene3D" id="3.20.20.140">
    <property type="entry name" value="Metal-dependent hydrolases"/>
    <property type="match status" value="1"/>
</dbReference>
<dbReference type="GO" id="GO:0016788">
    <property type="term" value="F:hydrolase activity, acting on ester bonds"/>
    <property type="evidence" value="ECO:0007669"/>
    <property type="project" value="InterPro"/>
</dbReference>
<name>A0A9D2SLA7_9FIRM</name>
<evidence type="ECO:0000313" key="5">
    <source>
        <dbReference type="Proteomes" id="UP000823849"/>
    </source>
</evidence>
<feature type="binding site" evidence="3">
    <location>
        <position position="92"/>
    </location>
    <ligand>
        <name>a divalent metal cation</name>
        <dbReference type="ChEBI" id="CHEBI:60240"/>
        <label>1</label>
    </ligand>
</feature>
<dbReference type="FunFam" id="3.20.20.140:FF:000005">
    <property type="entry name" value="TatD family hydrolase"/>
    <property type="match status" value="1"/>
</dbReference>
<evidence type="ECO:0000256" key="1">
    <source>
        <dbReference type="ARBA" id="ARBA00022723"/>
    </source>
</evidence>
<feature type="binding site" evidence="3">
    <location>
        <position position="153"/>
    </location>
    <ligand>
        <name>a divalent metal cation</name>
        <dbReference type="ChEBI" id="CHEBI:60240"/>
        <label>2</label>
    </ligand>
</feature>
<evidence type="ECO:0000256" key="3">
    <source>
        <dbReference type="PIRSR" id="PIRSR005902-1"/>
    </source>
</evidence>
<dbReference type="PANTHER" id="PTHR46124">
    <property type="entry name" value="D-AMINOACYL-TRNA DEACYLASE"/>
    <property type="match status" value="1"/>
</dbReference>
<dbReference type="NCBIfam" id="TIGR00010">
    <property type="entry name" value="YchF/TatD family DNA exonuclease"/>
    <property type="match status" value="1"/>
</dbReference>
<dbReference type="CDD" id="cd01310">
    <property type="entry name" value="TatD_DNAse"/>
    <property type="match status" value="1"/>
</dbReference>
<comment type="caution">
    <text evidence="4">The sequence shown here is derived from an EMBL/GenBank/DDBJ whole genome shotgun (WGS) entry which is preliminary data.</text>
</comment>
<feature type="binding site" evidence="3">
    <location>
        <position position="8"/>
    </location>
    <ligand>
        <name>a divalent metal cation</name>
        <dbReference type="ChEBI" id="CHEBI:60240"/>
        <label>1</label>
    </ligand>
</feature>
<organism evidence="4 5">
    <name type="scientific">Candidatus Fusicatenibacter intestinigallinarum</name>
    <dbReference type="NCBI Taxonomy" id="2838598"/>
    <lineage>
        <taxon>Bacteria</taxon>
        <taxon>Bacillati</taxon>
        <taxon>Bacillota</taxon>
        <taxon>Clostridia</taxon>
        <taxon>Lachnospirales</taxon>
        <taxon>Lachnospiraceae</taxon>
        <taxon>Fusicatenibacter</taxon>
    </lineage>
</organism>
<dbReference type="InterPro" id="IPR001130">
    <property type="entry name" value="TatD-like"/>
</dbReference>
<evidence type="ECO:0000313" key="4">
    <source>
        <dbReference type="EMBL" id="HJC14756.1"/>
    </source>
</evidence>
<protein>
    <submittedName>
        <fullName evidence="4">TatD family hydrolase</fullName>
    </submittedName>
</protein>
<dbReference type="GO" id="GO:0004536">
    <property type="term" value="F:DNA nuclease activity"/>
    <property type="evidence" value="ECO:0007669"/>
    <property type="project" value="InterPro"/>
</dbReference>
<reference evidence="4" key="2">
    <citation type="submission" date="2021-04" db="EMBL/GenBank/DDBJ databases">
        <authorList>
            <person name="Gilroy R."/>
        </authorList>
    </citation>
    <scope>NUCLEOTIDE SEQUENCE</scope>
    <source>
        <strain evidence="4">CHK185-5351</strain>
    </source>
</reference>
<dbReference type="InterPro" id="IPR032466">
    <property type="entry name" value="Metal_Hydrolase"/>
</dbReference>
<dbReference type="Pfam" id="PF01026">
    <property type="entry name" value="TatD_DNase"/>
    <property type="match status" value="1"/>
</dbReference>
<gene>
    <name evidence="4" type="ORF">H9705_02850</name>
</gene>
<dbReference type="PIRSF" id="PIRSF005902">
    <property type="entry name" value="DNase_TatD"/>
    <property type="match status" value="1"/>
</dbReference>
<dbReference type="SUPFAM" id="SSF51556">
    <property type="entry name" value="Metallo-dependent hydrolases"/>
    <property type="match status" value="1"/>
</dbReference>
<proteinExistence type="predicted"/>
<dbReference type="PANTHER" id="PTHR46124:SF2">
    <property type="entry name" value="D-AMINOACYL-TRNA DEACYLASE"/>
    <property type="match status" value="1"/>
</dbReference>
<feature type="binding site" evidence="3">
    <location>
        <position position="6"/>
    </location>
    <ligand>
        <name>a divalent metal cation</name>
        <dbReference type="ChEBI" id="CHEBI:60240"/>
        <label>1</label>
    </ligand>
</feature>
<feature type="binding site" evidence="3">
    <location>
        <position position="128"/>
    </location>
    <ligand>
        <name>a divalent metal cation</name>
        <dbReference type="ChEBI" id="CHEBI:60240"/>
        <label>2</label>
    </ligand>
</feature>
<dbReference type="AlphaFoldDB" id="A0A9D2SLA7"/>